<name>A0A8S5T578_9CAUD</name>
<dbReference type="GO" id="GO:0098003">
    <property type="term" value="P:viral tail assembly"/>
    <property type="evidence" value="ECO:0007669"/>
    <property type="project" value="UniProtKB-KW"/>
</dbReference>
<feature type="coiled-coil region" evidence="2">
    <location>
        <begin position="793"/>
        <end position="845"/>
    </location>
</feature>
<feature type="transmembrane region" description="Helical" evidence="3">
    <location>
        <begin position="990"/>
        <end position="1011"/>
    </location>
</feature>
<evidence type="ECO:0000256" key="2">
    <source>
        <dbReference type="SAM" id="Coils"/>
    </source>
</evidence>
<accession>A0A8S5T578</accession>
<dbReference type="Pfam" id="PF20155">
    <property type="entry name" value="TMP_3"/>
    <property type="match status" value="1"/>
</dbReference>
<proteinExistence type="predicted"/>
<evidence type="ECO:0000259" key="4">
    <source>
        <dbReference type="Pfam" id="PF20155"/>
    </source>
</evidence>
<dbReference type="PANTHER" id="PTHR38812">
    <property type="entry name" value="MU-LIKE PROPHAGE FLUMU PROTEIN GP42"/>
    <property type="match status" value="1"/>
</dbReference>
<keyword evidence="1" id="KW-1245">Viral tail assembly</keyword>
<evidence type="ECO:0000256" key="3">
    <source>
        <dbReference type="SAM" id="Phobius"/>
    </source>
</evidence>
<dbReference type="PANTHER" id="PTHR38812:SF2">
    <property type="entry name" value="MU-LIKE PROPHAGE FLUMU PROTEIN GP42"/>
    <property type="match status" value="1"/>
</dbReference>
<evidence type="ECO:0000256" key="1">
    <source>
        <dbReference type="ARBA" id="ARBA00022465"/>
    </source>
</evidence>
<protein>
    <submittedName>
        <fullName evidence="5">Tail tape measure</fullName>
    </submittedName>
</protein>
<feature type="domain" description="Tape measure protein N-terminal" evidence="4">
    <location>
        <begin position="57"/>
        <end position="244"/>
    </location>
</feature>
<dbReference type="NCBIfam" id="TIGR02675">
    <property type="entry name" value="tape_meas_nterm"/>
    <property type="match status" value="1"/>
</dbReference>
<evidence type="ECO:0000313" key="5">
    <source>
        <dbReference type="EMBL" id="DAF57930.1"/>
    </source>
</evidence>
<keyword evidence="2" id="KW-0175">Coiled coil</keyword>
<organism evidence="5">
    <name type="scientific">Siphoviridae sp. ctfbh2</name>
    <dbReference type="NCBI Taxonomy" id="2827909"/>
    <lineage>
        <taxon>Viruses</taxon>
        <taxon>Duplodnaviria</taxon>
        <taxon>Heunggongvirae</taxon>
        <taxon>Uroviricota</taxon>
        <taxon>Caudoviricetes</taxon>
    </lineage>
</organism>
<sequence length="1094" mass="119008">MAGKLSFSIAINLLTENFKKGTNQVKAGFKAMQMQVVTFAAALGAGGIGLSNLVSRFVDVARETNRVSTALKNVSGSMSQYADNQRFLVDMAKKYGLEINALTGNFAKFTASASVSNMSMEEQRKIFESVSRAVTAFGMSAEDSNGVFLALSQMMSKGKISSEELRLQMGERLPIALQAMAKAAGTSVTGLDKLLKEGKLMSADVLPKFADALNEMIPNVDTNNLETSVNRLKNIFTELVNSMDVQGKYKSLVDWLAGALDSLKGKISGIFTFIIGIISGKLLLSVTKYFAQFWKLIDTTISKDAVAQEQMKKATEARIAAEKAYQETLTDYETIENNKRLASKKQLAAAERALNQAVLAEKKAIDIAKTASENAAAVQTSNIWAKSLKSIKIGFVQLWRTITGLLKSFLPIAIISGISALVSHLVEARKEAVRIKNIFADYKKEVAGALSSTSAEVAQLRVLQGLYNKAADNKKLQEQYQKRIEGIVGQQITKEQNINDIIAKRIKLLEATATADYLTRKKVEMEEGQRRLVEPSGLGMESIKNLASLRKSDKGEYNRMIDFLHGEGKDVLKIDAVVREYAQNAKVLEDVNKRLEDAVGYVVKSDTQTTIIDDLSGSKSKKKTTLQKQQESYYRELEELNAELGIGKITQAEYNKALGELNIKMYAQARGTRDKQTLESEYYRALKTAADEAVSNRDRNAALVEFERVQKEYNERVKEAQNQQAKGVLSQKQLNENIVSLSIEAAKTAAGIKGIGDSADGFIAAMQFNARAFAAPIKVKPRDTTFDYKKTELEITQEELDKAKEIAEAYKERAKELGEELSDELANAMANVPDLEEKLKIAQVRQDVKDFTKELNEGLYSGIKDVASSSDRVVSAFENLRDVMNDVDATAWEQIMAIWNAMTNTVDAFMSIIETIQTITELTEKLGMAKKAEAVIDTATTATKVANAETEAAVDTATTATEVTNAGTEVAANTAKGASAAGASAAKLPFPANIIAIGGAIAAAIAAFALIPKFAQGGIITGGPTSGDKILARVNSGEMILNQRQQSNLFKAINSGNIGGTKSLSSTVTTRVRAKDLILAINNELKSQGKKPIL</sequence>
<dbReference type="InterPro" id="IPR053058">
    <property type="entry name" value="Mulikevirus_tape_measure"/>
</dbReference>
<keyword evidence="3" id="KW-1133">Transmembrane helix</keyword>
<keyword evidence="3" id="KW-0472">Membrane</keyword>
<keyword evidence="1" id="KW-1188">Viral release from host cell</keyword>
<keyword evidence="3" id="KW-0812">Transmembrane</keyword>
<dbReference type="EMBL" id="BK032744">
    <property type="protein sequence ID" value="DAF57930.1"/>
    <property type="molecule type" value="Genomic_DNA"/>
</dbReference>
<dbReference type="InterPro" id="IPR013491">
    <property type="entry name" value="Tape_meas_N"/>
</dbReference>
<reference evidence="5" key="1">
    <citation type="journal article" date="2021" name="Proc. Natl. Acad. Sci. U.S.A.">
        <title>A Catalog of Tens of Thousands of Viruses from Human Metagenomes Reveals Hidden Associations with Chronic Diseases.</title>
        <authorList>
            <person name="Tisza M.J."/>
            <person name="Buck C.B."/>
        </authorList>
    </citation>
    <scope>NUCLEOTIDE SEQUENCE</scope>
    <source>
        <strain evidence="5">Ctfbh2</strain>
    </source>
</reference>